<dbReference type="GO" id="GO:0047804">
    <property type="term" value="F:cysteine-S-conjugate beta-lyase activity"/>
    <property type="evidence" value="ECO:0007669"/>
    <property type="project" value="UniProtKB-EC"/>
</dbReference>
<name>A0AAW1CJW5_9HEMI</name>
<evidence type="ECO:0000256" key="7">
    <source>
        <dbReference type="ARBA" id="ARBA00022990"/>
    </source>
</evidence>
<evidence type="ECO:0000256" key="8">
    <source>
        <dbReference type="ARBA" id="ARBA00023239"/>
    </source>
</evidence>
<accession>A0AAW1CJW5</accession>
<dbReference type="EMBL" id="JAPXFL010000012">
    <property type="protein sequence ID" value="KAK9498696.1"/>
    <property type="molecule type" value="Genomic_DNA"/>
</dbReference>
<dbReference type="InterPro" id="IPR051326">
    <property type="entry name" value="Kynurenine-oxoglutarate_AT"/>
</dbReference>
<dbReference type="GO" id="GO:0070189">
    <property type="term" value="P:kynurenine metabolic process"/>
    <property type="evidence" value="ECO:0007669"/>
    <property type="project" value="UniProtKB-ARBA"/>
</dbReference>
<dbReference type="InterPro" id="IPR015424">
    <property type="entry name" value="PyrdxlP-dep_Trfase"/>
</dbReference>
<protein>
    <recommendedName>
        <fullName evidence="11">Aminotransferase class I/classII large domain-containing protein</fullName>
    </recommendedName>
</protein>
<evidence type="ECO:0000256" key="2">
    <source>
        <dbReference type="ARBA" id="ARBA00007441"/>
    </source>
</evidence>
<dbReference type="FunFam" id="3.90.1150.10:FF:000275">
    <property type="entry name" value="kynurenine--oxoglutarate transaminase 1"/>
    <property type="match status" value="1"/>
</dbReference>
<dbReference type="AlphaFoldDB" id="A0AAW1CJW5"/>
<dbReference type="SUPFAM" id="SSF53383">
    <property type="entry name" value="PLP-dependent transferases"/>
    <property type="match status" value="1"/>
</dbReference>
<dbReference type="Proteomes" id="UP001461498">
    <property type="component" value="Unassembled WGS sequence"/>
</dbReference>
<evidence type="ECO:0000256" key="10">
    <source>
        <dbReference type="ARBA" id="ARBA00049325"/>
    </source>
</evidence>
<dbReference type="FunFam" id="3.40.640.10:FF:000024">
    <property type="entry name" value="Kynurenine--oxoglutarate transaminase 3"/>
    <property type="match status" value="1"/>
</dbReference>
<keyword evidence="6" id="KW-0663">Pyridoxal phosphate</keyword>
<comment type="catalytic activity">
    <reaction evidence="10">
        <text>an S-substituted L-cysteine + H2O = a thiol + pyruvate + NH4(+)</text>
        <dbReference type="Rhea" id="RHEA:18121"/>
        <dbReference type="ChEBI" id="CHEBI:15361"/>
        <dbReference type="ChEBI" id="CHEBI:15377"/>
        <dbReference type="ChEBI" id="CHEBI:28938"/>
        <dbReference type="ChEBI" id="CHEBI:29256"/>
        <dbReference type="ChEBI" id="CHEBI:58717"/>
        <dbReference type="EC" id="4.4.1.13"/>
    </reaction>
    <physiologicalReaction direction="left-to-right" evidence="10">
        <dbReference type="Rhea" id="RHEA:18122"/>
    </physiologicalReaction>
</comment>
<evidence type="ECO:0000256" key="3">
    <source>
        <dbReference type="ARBA" id="ARBA00011738"/>
    </source>
</evidence>
<evidence type="ECO:0000256" key="5">
    <source>
        <dbReference type="ARBA" id="ARBA00022679"/>
    </source>
</evidence>
<dbReference type="PANTHER" id="PTHR43807">
    <property type="entry name" value="FI04487P"/>
    <property type="match status" value="1"/>
</dbReference>
<comment type="pathway">
    <text evidence="9">Amino-acid degradation; L-kynurenine degradation; kynurenate from L-kynurenine: step 1/2.</text>
</comment>
<organism evidence="12 13">
    <name type="scientific">Rhynocoris fuscipes</name>
    <dbReference type="NCBI Taxonomy" id="488301"/>
    <lineage>
        <taxon>Eukaryota</taxon>
        <taxon>Metazoa</taxon>
        <taxon>Ecdysozoa</taxon>
        <taxon>Arthropoda</taxon>
        <taxon>Hexapoda</taxon>
        <taxon>Insecta</taxon>
        <taxon>Pterygota</taxon>
        <taxon>Neoptera</taxon>
        <taxon>Paraneoptera</taxon>
        <taxon>Hemiptera</taxon>
        <taxon>Heteroptera</taxon>
        <taxon>Panheteroptera</taxon>
        <taxon>Cimicomorpha</taxon>
        <taxon>Reduviidae</taxon>
        <taxon>Harpactorinae</taxon>
        <taxon>Harpactorini</taxon>
        <taxon>Rhynocoris</taxon>
    </lineage>
</organism>
<evidence type="ECO:0000256" key="6">
    <source>
        <dbReference type="ARBA" id="ARBA00022898"/>
    </source>
</evidence>
<proteinExistence type="inferred from homology"/>
<comment type="subunit">
    <text evidence="3">Homodimer.</text>
</comment>
<dbReference type="InterPro" id="IPR015421">
    <property type="entry name" value="PyrdxlP-dep_Trfase_major"/>
</dbReference>
<dbReference type="Pfam" id="PF00155">
    <property type="entry name" value="Aminotran_1_2"/>
    <property type="match status" value="1"/>
</dbReference>
<keyword evidence="5" id="KW-0808">Transferase</keyword>
<dbReference type="Gene3D" id="3.90.1150.10">
    <property type="entry name" value="Aspartate Aminotransferase, domain 1"/>
    <property type="match status" value="1"/>
</dbReference>
<comment type="cofactor">
    <cofactor evidence="1">
        <name>pyridoxal 5'-phosphate</name>
        <dbReference type="ChEBI" id="CHEBI:597326"/>
    </cofactor>
</comment>
<keyword evidence="8" id="KW-0456">Lyase</keyword>
<dbReference type="EMBL" id="JAPXFL010000012">
    <property type="protein sequence ID" value="KAK9498695.1"/>
    <property type="molecule type" value="Genomic_DNA"/>
</dbReference>
<reference evidence="12 13" key="1">
    <citation type="submission" date="2022-12" db="EMBL/GenBank/DDBJ databases">
        <title>Chromosome-level genome assembly of true bugs.</title>
        <authorList>
            <person name="Ma L."/>
            <person name="Li H."/>
        </authorList>
    </citation>
    <scope>NUCLEOTIDE SEQUENCE [LARGE SCALE GENOMIC DNA]</scope>
    <source>
        <strain evidence="12">Lab_2022b</strain>
    </source>
</reference>
<dbReference type="InterPro" id="IPR015422">
    <property type="entry name" value="PyrdxlP-dep_Trfase_small"/>
</dbReference>
<dbReference type="EMBL" id="JAPXFL010000012">
    <property type="protein sequence ID" value="KAK9498694.1"/>
    <property type="molecule type" value="Genomic_DNA"/>
</dbReference>
<dbReference type="GO" id="GO:0030170">
    <property type="term" value="F:pyridoxal phosphate binding"/>
    <property type="evidence" value="ECO:0007669"/>
    <property type="project" value="InterPro"/>
</dbReference>
<sequence length="454" mass="51595">MLKTVLNRRNTLTLLLNRLNSYYFREMSTTLGDKFKLPEKYKGSETTVWAEFIALALEHKPLNLGQGFPDFAAPEFVTDALAKCAKSDDPLVQQYSRGHGHLRLVKALSQIYSSKIGREINPLTEIITTAGAYEALYCAILGHITDGDEVILIEPFFDCYEPMVSAAGGKPVFIPLKPKKTSGTIMSSDWVLDPVELTRLFNAKTKAIVLNTPHNPLGKVFNLEELTLIADLCKKWNVLCISDEVYEWMVYEPYKHIRIATLPDMWERTITIGSAGKTFSVTGWKTGWAYGPSNLIHHLCVVHQNMLNSINTPTQEAIAMGLEMEYARINSPDCYFVSLARELKDKRDYMGKFLKEVGMNPVIPEGGYFMMVDWTPIADKVGLNEETDEYKDYRFAKWMSKNKKIQGIPPSAFYSVPHKHLGENYIRYCFIKKEENLKKAEEILKGWVGSKSKI</sequence>
<evidence type="ECO:0000256" key="4">
    <source>
        <dbReference type="ARBA" id="ARBA00022576"/>
    </source>
</evidence>
<keyword evidence="7" id="KW-0007">Acetylation</keyword>
<dbReference type="FunFam" id="3.90.1150.10:FF:000021">
    <property type="entry name" value="Kynurenine--oxoglutarate transaminase 3"/>
    <property type="match status" value="1"/>
</dbReference>
<dbReference type="GO" id="GO:0005739">
    <property type="term" value="C:mitochondrion"/>
    <property type="evidence" value="ECO:0007669"/>
    <property type="project" value="TreeGrafter"/>
</dbReference>
<evidence type="ECO:0000313" key="13">
    <source>
        <dbReference type="Proteomes" id="UP001461498"/>
    </source>
</evidence>
<keyword evidence="13" id="KW-1185">Reference proteome</keyword>
<evidence type="ECO:0000256" key="1">
    <source>
        <dbReference type="ARBA" id="ARBA00001933"/>
    </source>
</evidence>
<evidence type="ECO:0000259" key="11">
    <source>
        <dbReference type="Pfam" id="PF00155"/>
    </source>
</evidence>
<dbReference type="CDD" id="cd00609">
    <property type="entry name" value="AAT_like"/>
    <property type="match status" value="1"/>
</dbReference>
<keyword evidence="4" id="KW-0032">Aminotransferase</keyword>
<comment type="caution">
    <text evidence="12">The sequence shown here is derived from an EMBL/GenBank/DDBJ whole genome shotgun (WGS) entry which is preliminary data.</text>
</comment>
<gene>
    <name evidence="12" type="ORF">O3M35_003273</name>
</gene>
<dbReference type="EMBL" id="JAPXFL010000012">
    <property type="protein sequence ID" value="KAK9498697.1"/>
    <property type="molecule type" value="Genomic_DNA"/>
</dbReference>
<dbReference type="PANTHER" id="PTHR43807:SF20">
    <property type="entry name" value="FI04487P"/>
    <property type="match status" value="1"/>
</dbReference>
<dbReference type="InterPro" id="IPR004839">
    <property type="entry name" value="Aminotransferase_I/II_large"/>
</dbReference>
<evidence type="ECO:0000313" key="12">
    <source>
        <dbReference type="EMBL" id="KAK9498697.1"/>
    </source>
</evidence>
<feature type="domain" description="Aminotransferase class I/classII large" evidence="11">
    <location>
        <begin position="61"/>
        <end position="440"/>
    </location>
</feature>
<evidence type="ECO:0000256" key="9">
    <source>
        <dbReference type="ARBA" id="ARBA00024016"/>
    </source>
</evidence>
<dbReference type="GO" id="GO:0016212">
    <property type="term" value="F:kynurenine-oxoglutarate transaminase activity"/>
    <property type="evidence" value="ECO:0007669"/>
    <property type="project" value="TreeGrafter"/>
</dbReference>
<dbReference type="Gene3D" id="3.40.640.10">
    <property type="entry name" value="Type I PLP-dependent aspartate aminotransferase-like (Major domain)"/>
    <property type="match status" value="1"/>
</dbReference>
<comment type="similarity">
    <text evidence="2">Belongs to the class-I pyridoxal-phosphate-dependent aminotransferase family.</text>
</comment>